<dbReference type="GO" id="GO:0005524">
    <property type="term" value="F:ATP binding"/>
    <property type="evidence" value="ECO:0007669"/>
    <property type="project" value="UniProtKB-UniRule"/>
</dbReference>
<dbReference type="Pfam" id="PF00403">
    <property type="entry name" value="HMA"/>
    <property type="match status" value="1"/>
</dbReference>
<evidence type="ECO:0000256" key="9">
    <source>
        <dbReference type="ARBA" id="ARBA00022840"/>
    </source>
</evidence>
<gene>
    <name evidence="17" type="ORF">EV699_10543</name>
</gene>
<feature type="transmembrane region" description="Helical" evidence="15">
    <location>
        <begin position="443"/>
        <end position="463"/>
    </location>
</feature>
<keyword evidence="3" id="KW-0813">Transport</keyword>
<keyword evidence="6 15" id="KW-0812">Transmembrane</keyword>
<dbReference type="SUPFAM" id="SSF81653">
    <property type="entry name" value="Calcium ATPase, transduction domain A"/>
    <property type="match status" value="1"/>
</dbReference>
<evidence type="ECO:0000256" key="8">
    <source>
        <dbReference type="ARBA" id="ARBA00022741"/>
    </source>
</evidence>
<feature type="transmembrane region" description="Helical" evidence="15">
    <location>
        <begin position="768"/>
        <end position="787"/>
    </location>
</feature>
<dbReference type="GO" id="GO:0016887">
    <property type="term" value="F:ATP hydrolysis activity"/>
    <property type="evidence" value="ECO:0007669"/>
    <property type="project" value="InterPro"/>
</dbReference>
<comment type="similarity">
    <text evidence="2 15">Belongs to the cation transport ATPase (P-type) (TC 3.A.3) family. Type IB subfamily.</text>
</comment>
<evidence type="ECO:0000256" key="7">
    <source>
        <dbReference type="ARBA" id="ARBA00022723"/>
    </source>
</evidence>
<dbReference type="InterPro" id="IPR027256">
    <property type="entry name" value="P-typ_ATPase_IB"/>
</dbReference>
<dbReference type="InterPro" id="IPR023298">
    <property type="entry name" value="ATPase_P-typ_TM_dom_sf"/>
</dbReference>
<evidence type="ECO:0000256" key="4">
    <source>
        <dbReference type="ARBA" id="ARBA00022475"/>
    </source>
</evidence>
<dbReference type="PROSITE" id="PS50846">
    <property type="entry name" value="HMA_2"/>
    <property type="match status" value="1"/>
</dbReference>
<dbReference type="CDD" id="cd00371">
    <property type="entry name" value="HMA"/>
    <property type="match status" value="1"/>
</dbReference>
<evidence type="ECO:0000256" key="14">
    <source>
        <dbReference type="ARBA" id="ARBA00023136"/>
    </source>
</evidence>
<dbReference type="Gene3D" id="2.70.150.10">
    <property type="entry name" value="Calcium-transporting ATPase, cytoplasmic transduction domain A"/>
    <property type="match status" value="1"/>
</dbReference>
<dbReference type="InterPro" id="IPR023299">
    <property type="entry name" value="ATPase_P-typ_cyto_dom_N"/>
</dbReference>
<comment type="subcellular location">
    <subcellularLocation>
        <location evidence="1">Cell membrane</location>
        <topology evidence="1">Multi-pass membrane protein</topology>
    </subcellularLocation>
</comment>
<dbReference type="InterPro" id="IPR001757">
    <property type="entry name" value="P_typ_ATPase"/>
</dbReference>
<dbReference type="InterPro" id="IPR018303">
    <property type="entry name" value="ATPase_P-typ_P_site"/>
</dbReference>
<dbReference type="EMBL" id="SLWY01000005">
    <property type="protein sequence ID" value="TCO82261.1"/>
    <property type="molecule type" value="Genomic_DNA"/>
</dbReference>
<dbReference type="SUPFAM" id="SSF55008">
    <property type="entry name" value="HMA, heavy metal-associated domain"/>
    <property type="match status" value="1"/>
</dbReference>
<organism evidence="17 18">
    <name type="scientific">Plasticicumulans lactativorans</name>
    <dbReference type="NCBI Taxonomy" id="1133106"/>
    <lineage>
        <taxon>Bacteria</taxon>
        <taxon>Pseudomonadati</taxon>
        <taxon>Pseudomonadota</taxon>
        <taxon>Gammaproteobacteria</taxon>
        <taxon>Candidatus Competibacteraceae</taxon>
        <taxon>Plasticicumulans</taxon>
    </lineage>
</organism>
<evidence type="ECO:0000256" key="15">
    <source>
        <dbReference type="RuleBase" id="RU362081"/>
    </source>
</evidence>
<feature type="transmembrane region" description="Helical" evidence="15">
    <location>
        <begin position="469"/>
        <end position="494"/>
    </location>
</feature>
<keyword evidence="14 15" id="KW-0472">Membrane</keyword>
<dbReference type="NCBIfam" id="TIGR01525">
    <property type="entry name" value="ATPase-IB_hvy"/>
    <property type="match status" value="1"/>
</dbReference>
<keyword evidence="18" id="KW-1185">Reference proteome</keyword>
<dbReference type="SUPFAM" id="SSF81665">
    <property type="entry name" value="Calcium ATPase, transmembrane domain M"/>
    <property type="match status" value="1"/>
</dbReference>
<keyword evidence="9 15" id="KW-0067">ATP-binding</keyword>
<dbReference type="InterPro" id="IPR036163">
    <property type="entry name" value="HMA_dom_sf"/>
</dbReference>
<evidence type="ECO:0000313" key="17">
    <source>
        <dbReference type="EMBL" id="TCO82261.1"/>
    </source>
</evidence>
<dbReference type="InterPro" id="IPR006121">
    <property type="entry name" value="HMA_dom"/>
</dbReference>
<dbReference type="PANTHER" id="PTHR43520:SF5">
    <property type="entry name" value="CATION-TRANSPORTING P-TYPE ATPASE-RELATED"/>
    <property type="match status" value="1"/>
</dbReference>
<dbReference type="PANTHER" id="PTHR43520">
    <property type="entry name" value="ATP7, ISOFORM B"/>
    <property type="match status" value="1"/>
</dbReference>
<evidence type="ECO:0000256" key="3">
    <source>
        <dbReference type="ARBA" id="ARBA00022448"/>
    </source>
</evidence>
<dbReference type="InterPro" id="IPR021993">
    <property type="entry name" value="ATPase-cat-bd"/>
</dbReference>
<dbReference type="InterPro" id="IPR059000">
    <property type="entry name" value="ATPase_P-type_domA"/>
</dbReference>
<keyword evidence="7 15" id="KW-0479">Metal-binding</keyword>
<dbReference type="Pfam" id="PF00122">
    <property type="entry name" value="E1-E2_ATPase"/>
    <property type="match status" value="1"/>
</dbReference>
<dbReference type="PROSITE" id="PS00154">
    <property type="entry name" value="ATPASE_E1_E2"/>
    <property type="match status" value="1"/>
</dbReference>
<evidence type="ECO:0000259" key="16">
    <source>
        <dbReference type="PROSITE" id="PS50846"/>
    </source>
</evidence>
<dbReference type="FunFam" id="2.70.150.10:FF:000002">
    <property type="entry name" value="Copper-transporting ATPase 1, putative"/>
    <property type="match status" value="1"/>
</dbReference>
<feature type="transmembrane region" description="Helical" evidence="15">
    <location>
        <begin position="793"/>
        <end position="810"/>
    </location>
</feature>
<proteinExistence type="inferred from homology"/>
<dbReference type="InterPro" id="IPR008250">
    <property type="entry name" value="ATPase_P-typ_transduc_dom_A_sf"/>
</dbReference>
<evidence type="ECO:0000256" key="10">
    <source>
        <dbReference type="ARBA" id="ARBA00022842"/>
    </source>
</evidence>
<keyword evidence="11" id="KW-1278">Translocase</keyword>
<dbReference type="GO" id="GO:0005507">
    <property type="term" value="F:copper ion binding"/>
    <property type="evidence" value="ECO:0007669"/>
    <property type="project" value="TreeGrafter"/>
</dbReference>
<dbReference type="Pfam" id="PF00702">
    <property type="entry name" value="Hydrolase"/>
    <property type="match status" value="1"/>
</dbReference>
<dbReference type="GO" id="GO:0005886">
    <property type="term" value="C:plasma membrane"/>
    <property type="evidence" value="ECO:0007669"/>
    <property type="project" value="UniProtKB-SubCell"/>
</dbReference>
<keyword evidence="5" id="KW-0597">Phosphoprotein</keyword>
<keyword evidence="8 15" id="KW-0547">Nucleotide-binding</keyword>
<dbReference type="GO" id="GO:0043682">
    <property type="term" value="F:P-type divalent copper transporter activity"/>
    <property type="evidence" value="ECO:0007669"/>
    <property type="project" value="TreeGrafter"/>
</dbReference>
<feature type="domain" description="HMA" evidence="16">
    <location>
        <begin position="109"/>
        <end position="175"/>
    </location>
</feature>
<dbReference type="NCBIfam" id="TIGR01512">
    <property type="entry name" value="ATPase-IB2_Cd"/>
    <property type="match status" value="1"/>
</dbReference>
<dbReference type="Gene3D" id="3.40.50.1000">
    <property type="entry name" value="HAD superfamily/HAD-like"/>
    <property type="match status" value="1"/>
</dbReference>
<dbReference type="PRINTS" id="PR00119">
    <property type="entry name" value="CATATPASE"/>
</dbReference>
<name>A0A4R2L4P9_9GAMM</name>
<evidence type="ECO:0000256" key="5">
    <source>
        <dbReference type="ARBA" id="ARBA00022553"/>
    </source>
</evidence>
<keyword evidence="4 15" id="KW-1003">Cell membrane</keyword>
<comment type="caution">
    <text evidence="17">The sequence shown here is derived from an EMBL/GenBank/DDBJ whole genome shotgun (WGS) entry which is preliminary data.</text>
</comment>
<feature type="transmembrane region" description="Helical" evidence="15">
    <location>
        <begin position="290"/>
        <end position="308"/>
    </location>
</feature>
<keyword evidence="10" id="KW-0460">Magnesium</keyword>
<reference evidence="17 18" key="1">
    <citation type="submission" date="2019-03" db="EMBL/GenBank/DDBJ databases">
        <title>Genomic Encyclopedia of Type Strains, Phase IV (KMG-IV): sequencing the most valuable type-strain genomes for metagenomic binning, comparative biology and taxonomic classification.</title>
        <authorList>
            <person name="Goeker M."/>
        </authorList>
    </citation>
    <scope>NUCLEOTIDE SEQUENCE [LARGE SCALE GENOMIC DNA]</scope>
    <source>
        <strain evidence="17 18">DSM 25287</strain>
    </source>
</reference>
<dbReference type="Gene3D" id="3.40.1110.10">
    <property type="entry name" value="Calcium-transporting ATPase, cytoplasmic domain N"/>
    <property type="match status" value="1"/>
</dbReference>
<dbReference type="AlphaFoldDB" id="A0A4R2L4P9"/>
<evidence type="ECO:0000256" key="12">
    <source>
        <dbReference type="ARBA" id="ARBA00022989"/>
    </source>
</evidence>
<dbReference type="OrthoDB" id="9814270at2"/>
<keyword evidence="12 15" id="KW-1133">Transmembrane helix</keyword>
<protein>
    <submittedName>
        <fullName evidence="17">Cu2+-exporting ATPase</fullName>
    </submittedName>
</protein>
<dbReference type="NCBIfam" id="TIGR01494">
    <property type="entry name" value="ATPase_P-type"/>
    <property type="match status" value="1"/>
</dbReference>
<dbReference type="GO" id="GO:0055070">
    <property type="term" value="P:copper ion homeostasis"/>
    <property type="evidence" value="ECO:0007669"/>
    <property type="project" value="TreeGrafter"/>
</dbReference>
<evidence type="ECO:0000256" key="13">
    <source>
        <dbReference type="ARBA" id="ARBA00023065"/>
    </source>
</evidence>
<evidence type="ECO:0000256" key="2">
    <source>
        <dbReference type="ARBA" id="ARBA00006024"/>
    </source>
</evidence>
<dbReference type="CDD" id="cd02079">
    <property type="entry name" value="P-type_ATPase_HM"/>
    <property type="match status" value="1"/>
</dbReference>
<dbReference type="RefSeq" id="WP_132539531.1">
    <property type="nucleotide sequence ID" value="NZ_SLWY01000005.1"/>
</dbReference>
<dbReference type="SUPFAM" id="SSF56784">
    <property type="entry name" value="HAD-like"/>
    <property type="match status" value="1"/>
</dbReference>
<dbReference type="Gene3D" id="3.30.70.100">
    <property type="match status" value="1"/>
</dbReference>
<feature type="transmembrane region" description="Helical" evidence="15">
    <location>
        <begin position="262"/>
        <end position="284"/>
    </location>
</feature>
<feature type="transmembrane region" description="Helical" evidence="15">
    <location>
        <begin position="197"/>
        <end position="217"/>
    </location>
</feature>
<evidence type="ECO:0000256" key="1">
    <source>
        <dbReference type="ARBA" id="ARBA00004651"/>
    </source>
</evidence>
<evidence type="ECO:0000256" key="6">
    <source>
        <dbReference type="ARBA" id="ARBA00022692"/>
    </source>
</evidence>
<dbReference type="InterPro" id="IPR036412">
    <property type="entry name" value="HAD-like_sf"/>
</dbReference>
<feature type="transmembrane region" description="Helical" evidence="15">
    <location>
        <begin position="229"/>
        <end position="250"/>
    </location>
</feature>
<accession>A0A4R2L4P9</accession>
<evidence type="ECO:0000313" key="18">
    <source>
        <dbReference type="Proteomes" id="UP000295765"/>
    </source>
</evidence>
<dbReference type="InterPro" id="IPR023214">
    <property type="entry name" value="HAD_sf"/>
</dbReference>
<keyword evidence="13" id="KW-0406">Ion transport</keyword>
<sequence>MERVETLPAATEAGIGAERECFHCSLPIPDGTRFHVVVDGRPHRLCCHGCEAVARAIVDAGLTGYYRHRTAPSRRAEDLVPAQLREMELYDRDDLQRSFVRAAEQGTVREASLILEGIVCAACVWLNERHVGAVPGVLEFRVNYSTHRAHLRWDNARVPLSRILKTIAAIGYVAHPFDPGRQEALQRKERAQALRRVAIAGLGSMQVMMLAVALYAGDYYGIDADIRHFLRWISLVITVPVLMYASTPFFQAAWRDLRRGALGMDVPIAAAVLLATVASAWHTVTGSGEIYFDSATMFVFFLLSGRFLEMAARHRAAQVSEELVRILPSTATRLDPTGAETVVAVAELAPGDRVLVRPGETVPADGQVLEGASSVDESLLTGESLPLAKGFGDALVGGAVNVESPLVMRVERVGAETVLSSIVRLLDRAQSEKPRIAALADRIAGGFVAALLVICAGVAWWWWQHDAARAFPIVLAVLVVTCPCALGLATPAAITAATGRLTRNGLLTTRGHALETLARTTHVVFDKTGTLTHGKLRLVRVVPAGALAEAECLAIAAALERGSEHPVGRALVEATDDRRQAHDIANVPGQGVSGMLDGQRYRIGKPQAEGLPAAAQGDDGTWVELAGEAGVLAWFQFADRLRGDAAETVAALRALGLQILLLSGDRPGAVAAVAAEVGIAHAEGGLLPADKLARIGALQREGAVVAMVGDGINDTPVLAAANVSIAMGSGTQLAHAAADMVLLASSLRQLAEGIRVARRTLAIIRQNLAWSLIYNVLALPAAAAGWITPWMSAIGMSLSSVLVVLNALRLRADGRR</sequence>
<dbReference type="NCBIfam" id="TIGR01511">
    <property type="entry name" value="ATPase-IB1_Cu"/>
    <property type="match status" value="1"/>
</dbReference>
<evidence type="ECO:0000256" key="11">
    <source>
        <dbReference type="ARBA" id="ARBA00022967"/>
    </source>
</evidence>
<dbReference type="Proteomes" id="UP000295765">
    <property type="component" value="Unassembled WGS sequence"/>
</dbReference>
<dbReference type="Pfam" id="PF12156">
    <property type="entry name" value="ATPase-cat_bd"/>
    <property type="match status" value="1"/>
</dbReference>